<feature type="compositionally biased region" description="Acidic residues" evidence="1">
    <location>
        <begin position="27"/>
        <end position="56"/>
    </location>
</feature>
<evidence type="ECO:0000256" key="1">
    <source>
        <dbReference type="SAM" id="MobiDB-lite"/>
    </source>
</evidence>
<evidence type="ECO:0000313" key="3">
    <source>
        <dbReference type="Proteomes" id="UP001497516"/>
    </source>
</evidence>
<gene>
    <name evidence="2" type="ORF">LTRI10_LOCUS50252</name>
</gene>
<organism evidence="2 3">
    <name type="scientific">Linum trigynum</name>
    <dbReference type="NCBI Taxonomy" id="586398"/>
    <lineage>
        <taxon>Eukaryota</taxon>
        <taxon>Viridiplantae</taxon>
        <taxon>Streptophyta</taxon>
        <taxon>Embryophyta</taxon>
        <taxon>Tracheophyta</taxon>
        <taxon>Spermatophyta</taxon>
        <taxon>Magnoliopsida</taxon>
        <taxon>eudicotyledons</taxon>
        <taxon>Gunneridae</taxon>
        <taxon>Pentapetalae</taxon>
        <taxon>rosids</taxon>
        <taxon>fabids</taxon>
        <taxon>Malpighiales</taxon>
        <taxon>Linaceae</taxon>
        <taxon>Linum</taxon>
    </lineage>
</organism>
<proteinExistence type="predicted"/>
<reference evidence="2 3" key="1">
    <citation type="submission" date="2024-04" db="EMBL/GenBank/DDBJ databases">
        <authorList>
            <person name="Fracassetti M."/>
        </authorList>
    </citation>
    <scope>NUCLEOTIDE SEQUENCE [LARGE SCALE GENOMIC DNA]</scope>
</reference>
<evidence type="ECO:0000313" key="2">
    <source>
        <dbReference type="EMBL" id="CAL1410865.1"/>
    </source>
</evidence>
<protein>
    <submittedName>
        <fullName evidence="2">Uncharacterized protein</fullName>
    </submittedName>
</protein>
<keyword evidence="3" id="KW-1185">Reference proteome</keyword>
<sequence length="114" mass="12285">MDPFRIVTPNVYLTADDILDKIAIAVEGEDTDDSDNDADDTDDNSDDDGPVEELDKEEAVAVEPEGEAELVPGIEVHWISSDDDSDSDDYADSASGTPSLAAVLADLRDVYYSE</sequence>
<dbReference type="AlphaFoldDB" id="A0AAV2GJE3"/>
<dbReference type="EMBL" id="OZ034822">
    <property type="protein sequence ID" value="CAL1410865.1"/>
    <property type="molecule type" value="Genomic_DNA"/>
</dbReference>
<feature type="region of interest" description="Disordered" evidence="1">
    <location>
        <begin position="26"/>
        <end position="74"/>
    </location>
</feature>
<name>A0AAV2GJE3_9ROSI</name>
<dbReference type="Proteomes" id="UP001497516">
    <property type="component" value="Chromosome 9"/>
</dbReference>
<accession>A0AAV2GJE3</accession>